<evidence type="ECO:0000313" key="2">
    <source>
        <dbReference type="EMBL" id="MEI5995351.1"/>
    </source>
</evidence>
<evidence type="ECO:0000256" key="1">
    <source>
        <dbReference type="SAM" id="Phobius"/>
    </source>
</evidence>
<gene>
    <name evidence="3" type="ORF">A5880_000836</name>
    <name evidence="2" type="ORF">A5880_002941</name>
</gene>
<dbReference type="STRING" id="1834181.A5880_000836"/>
<keyword evidence="1" id="KW-0812">Transmembrane</keyword>
<feature type="transmembrane region" description="Helical" evidence="1">
    <location>
        <begin position="6"/>
        <end position="30"/>
    </location>
</feature>
<evidence type="ECO:0000313" key="3">
    <source>
        <dbReference type="EMBL" id="OTO10153.1"/>
    </source>
</evidence>
<accession>A0A242CIT5</accession>
<dbReference type="EMBL" id="NGLE01000001">
    <property type="protein sequence ID" value="OTO10153.1"/>
    <property type="molecule type" value="Genomic_DNA"/>
</dbReference>
<dbReference type="AlphaFoldDB" id="A0A242CIT5"/>
<dbReference type="EMBL" id="NGLE02000001">
    <property type="protein sequence ID" value="MEI5995351.1"/>
    <property type="molecule type" value="Genomic_DNA"/>
</dbReference>
<dbReference type="RefSeq" id="WP_086329786.1">
    <property type="nucleotide sequence ID" value="NZ_NGLE02000001.1"/>
</dbReference>
<keyword evidence="4" id="KW-1185">Reference proteome</keyword>
<reference evidence="2 4" key="2">
    <citation type="submission" date="2018-07" db="EMBL/GenBank/DDBJ databases">
        <title>The Genome Sequence of Enterococcus sp. DIV0659b.</title>
        <authorList>
            <consortium name="The Broad Institute Genomics Platform"/>
            <consortium name="The Broad Institute Genomic Center for Infectious Diseases"/>
            <person name="Earl A."/>
            <person name="Manson A."/>
            <person name="Schwartman J."/>
            <person name="Gilmore M."/>
            <person name="Abouelleil A."/>
            <person name="Cao P."/>
            <person name="Chapman S."/>
            <person name="Cusick C."/>
            <person name="Shea T."/>
            <person name="Young S."/>
            <person name="Neafsey D."/>
            <person name="Nusbaum C."/>
            <person name="Birren B."/>
        </authorList>
    </citation>
    <scope>NUCLEOTIDE SEQUENCE [LARGE SCALE GENOMIC DNA]</scope>
    <source>
        <strain evidence="2 4">4G2_DIV0659</strain>
    </source>
</reference>
<keyword evidence="1" id="KW-0472">Membrane</keyword>
<feature type="transmembrane region" description="Helical" evidence="1">
    <location>
        <begin position="67"/>
        <end position="90"/>
    </location>
</feature>
<reference evidence="3" key="1">
    <citation type="submission" date="2017-05" db="EMBL/GenBank/DDBJ databases">
        <title>The Genome Sequence of Enterococcus sp. 4G2_DIV0659.</title>
        <authorList>
            <consortium name="The Broad Institute Genomics Platform"/>
            <consortium name="The Broad Institute Genomic Center for Infectious Diseases"/>
            <person name="Earl A."/>
            <person name="Manson A."/>
            <person name="Schwartman J."/>
            <person name="Gilmore M."/>
            <person name="Abouelleil A."/>
            <person name="Cao P."/>
            <person name="Chapman S."/>
            <person name="Cusick C."/>
            <person name="Shea T."/>
            <person name="Young S."/>
            <person name="Neafsey D."/>
            <person name="Nusbaum C."/>
            <person name="Birren B."/>
        </authorList>
    </citation>
    <scope>NUCLEOTIDE SEQUENCE [LARGE SCALE GENOMIC DNA]</scope>
    <source>
        <strain evidence="3">4G2_DIV0659</strain>
    </source>
</reference>
<proteinExistence type="predicted"/>
<dbReference type="OrthoDB" id="2183310at2"/>
<sequence>MTILDWIAVIGLALAILFFLFVFLFFISIIRVKKEQKKISRIRSKNKRKRKMLAKKKRILQKKVNRGIWGCSFGVIMIILGGASSMYAIYYQSTNLGEEDKKAIVSGYYNIRDIEDQLTLAESGKGETVEQNLANLSLRLAGSALNKADYRINEDGQLRINRYYSSMKELGLNLSSQGNGFYKDPLLLEEFRADIEKVKKNEKAVFDQFKINEKSLAAKK</sequence>
<dbReference type="Proteomes" id="UP000195139">
    <property type="component" value="Unassembled WGS sequence"/>
</dbReference>
<name>A0A242CIT5_9ENTE</name>
<organism evidence="3">
    <name type="scientific">Candidatus Enterococcus mansonii</name>
    <dbReference type="NCBI Taxonomy" id="1834181"/>
    <lineage>
        <taxon>Bacteria</taxon>
        <taxon>Bacillati</taxon>
        <taxon>Bacillota</taxon>
        <taxon>Bacilli</taxon>
        <taxon>Lactobacillales</taxon>
        <taxon>Enterococcaceae</taxon>
        <taxon>Enterococcus</taxon>
    </lineage>
</organism>
<comment type="caution">
    <text evidence="3">The sequence shown here is derived from an EMBL/GenBank/DDBJ whole genome shotgun (WGS) entry which is preliminary data.</text>
</comment>
<evidence type="ECO:0000313" key="4">
    <source>
        <dbReference type="Proteomes" id="UP000195139"/>
    </source>
</evidence>
<protein>
    <submittedName>
        <fullName evidence="3">Uncharacterized protein</fullName>
    </submittedName>
</protein>
<keyword evidence="1" id="KW-1133">Transmembrane helix</keyword>